<dbReference type="InterPro" id="IPR005119">
    <property type="entry name" value="LysR_subst-bd"/>
</dbReference>
<evidence type="ECO:0000256" key="2">
    <source>
        <dbReference type="ARBA" id="ARBA00023015"/>
    </source>
</evidence>
<dbReference type="PANTHER" id="PTHR30126:SF64">
    <property type="entry name" value="HTH-TYPE TRANSCRIPTIONAL REGULATOR CITR"/>
    <property type="match status" value="1"/>
</dbReference>
<evidence type="ECO:0000256" key="1">
    <source>
        <dbReference type="ARBA" id="ARBA00009437"/>
    </source>
</evidence>
<dbReference type="CDD" id="cd05466">
    <property type="entry name" value="PBP2_LTTR_substrate"/>
    <property type="match status" value="1"/>
</dbReference>
<accession>A0ABV9Q449</accession>
<keyword evidence="3" id="KW-0238">DNA-binding</keyword>
<keyword evidence="7" id="KW-1185">Reference proteome</keyword>
<gene>
    <name evidence="6" type="ORF">ACFO8Q_14885</name>
</gene>
<dbReference type="PANTHER" id="PTHR30126">
    <property type="entry name" value="HTH-TYPE TRANSCRIPTIONAL REGULATOR"/>
    <property type="match status" value="1"/>
</dbReference>
<dbReference type="InterPro" id="IPR036390">
    <property type="entry name" value="WH_DNA-bd_sf"/>
</dbReference>
<dbReference type="Pfam" id="PF03466">
    <property type="entry name" value="LysR_substrate"/>
    <property type="match status" value="1"/>
</dbReference>
<evidence type="ECO:0000256" key="4">
    <source>
        <dbReference type="ARBA" id="ARBA00023163"/>
    </source>
</evidence>
<keyword evidence="2" id="KW-0805">Transcription regulation</keyword>
<dbReference type="Gene3D" id="3.40.190.290">
    <property type="match status" value="1"/>
</dbReference>
<dbReference type="Gene3D" id="1.10.10.10">
    <property type="entry name" value="Winged helix-like DNA-binding domain superfamily/Winged helix DNA-binding domain"/>
    <property type="match status" value="1"/>
</dbReference>
<keyword evidence="4" id="KW-0804">Transcription</keyword>
<dbReference type="SUPFAM" id="SSF46785">
    <property type="entry name" value="Winged helix' DNA-binding domain"/>
    <property type="match status" value="1"/>
</dbReference>
<dbReference type="EMBL" id="JBHSHC010000111">
    <property type="protein sequence ID" value="MFC4768629.1"/>
    <property type="molecule type" value="Genomic_DNA"/>
</dbReference>
<dbReference type="InterPro" id="IPR000847">
    <property type="entry name" value="LysR_HTH_N"/>
</dbReference>
<sequence>MDLKLLRTFVVVAKELNFHRAAERLFLAQPTVTVHIRQLEELVGYPLFERVGKKVKLTATGERFRIHADRILEAHDEALSDLARWKMGYDDRLDLLLAPLCAEFTLPIIWQDFTSRYRNVEIRIYTTLSPSVGSGIAAGRSHIGLSRLPSGHPDTITELLHPDPVALVAPGTIKPDQADYRELLMRHPLLTKNHPEYWDDILFQLHDLKAPMRPMTVSQVHITKKLIETGVGLSFLPLSTVQEEIQSGKLTVVPTPDLRLPSAGTYIITPRDKDLPQAARDFLWMLKCRAGDQP</sequence>
<dbReference type="InterPro" id="IPR036388">
    <property type="entry name" value="WH-like_DNA-bd_sf"/>
</dbReference>
<dbReference type="PROSITE" id="PS50931">
    <property type="entry name" value="HTH_LYSR"/>
    <property type="match status" value="1"/>
</dbReference>
<evidence type="ECO:0000259" key="5">
    <source>
        <dbReference type="PROSITE" id="PS50931"/>
    </source>
</evidence>
<dbReference type="RefSeq" id="WP_380026580.1">
    <property type="nucleotide sequence ID" value="NZ_JBHSHC010000111.1"/>
</dbReference>
<dbReference type="SUPFAM" id="SSF53850">
    <property type="entry name" value="Periplasmic binding protein-like II"/>
    <property type="match status" value="1"/>
</dbReference>
<dbReference type="PRINTS" id="PR00039">
    <property type="entry name" value="HTHLYSR"/>
</dbReference>
<name>A0ABV9Q449_9BACL</name>
<evidence type="ECO:0000313" key="7">
    <source>
        <dbReference type="Proteomes" id="UP001596002"/>
    </source>
</evidence>
<feature type="domain" description="HTH lysR-type" evidence="5">
    <location>
        <begin position="1"/>
        <end position="58"/>
    </location>
</feature>
<organism evidence="6 7">
    <name type="scientific">Effusibacillus consociatus</name>
    <dbReference type="NCBI Taxonomy" id="1117041"/>
    <lineage>
        <taxon>Bacteria</taxon>
        <taxon>Bacillati</taxon>
        <taxon>Bacillota</taxon>
        <taxon>Bacilli</taxon>
        <taxon>Bacillales</taxon>
        <taxon>Alicyclobacillaceae</taxon>
        <taxon>Effusibacillus</taxon>
    </lineage>
</organism>
<dbReference type="Proteomes" id="UP001596002">
    <property type="component" value="Unassembled WGS sequence"/>
</dbReference>
<reference evidence="7" key="1">
    <citation type="journal article" date="2019" name="Int. J. Syst. Evol. Microbiol.">
        <title>The Global Catalogue of Microorganisms (GCM) 10K type strain sequencing project: providing services to taxonomists for standard genome sequencing and annotation.</title>
        <authorList>
            <consortium name="The Broad Institute Genomics Platform"/>
            <consortium name="The Broad Institute Genome Sequencing Center for Infectious Disease"/>
            <person name="Wu L."/>
            <person name="Ma J."/>
        </authorList>
    </citation>
    <scope>NUCLEOTIDE SEQUENCE [LARGE SCALE GENOMIC DNA]</scope>
    <source>
        <strain evidence="7">WYCCWR 12678</strain>
    </source>
</reference>
<protein>
    <submittedName>
        <fullName evidence="6">LysR family transcriptional regulator</fullName>
    </submittedName>
</protein>
<comment type="similarity">
    <text evidence="1">Belongs to the LysR transcriptional regulatory family.</text>
</comment>
<dbReference type="Pfam" id="PF00126">
    <property type="entry name" value="HTH_1"/>
    <property type="match status" value="1"/>
</dbReference>
<evidence type="ECO:0000256" key="3">
    <source>
        <dbReference type="ARBA" id="ARBA00023125"/>
    </source>
</evidence>
<comment type="caution">
    <text evidence="6">The sequence shown here is derived from an EMBL/GenBank/DDBJ whole genome shotgun (WGS) entry which is preliminary data.</text>
</comment>
<evidence type="ECO:0000313" key="6">
    <source>
        <dbReference type="EMBL" id="MFC4768629.1"/>
    </source>
</evidence>
<proteinExistence type="inferred from homology"/>